<dbReference type="PANTHER" id="PTHR43877:SF2">
    <property type="entry name" value="AMINOALKYLPHOSPHONATE N-ACETYLTRANSFERASE-RELATED"/>
    <property type="match status" value="1"/>
</dbReference>
<dbReference type="InterPro" id="IPR057691">
    <property type="entry name" value="DUF7931"/>
</dbReference>
<dbReference type="Pfam" id="PF25559">
    <property type="entry name" value="DUF7931"/>
    <property type="match status" value="1"/>
</dbReference>
<keyword evidence="2" id="KW-0012">Acyltransferase</keyword>
<dbReference type="Proteomes" id="UP001620408">
    <property type="component" value="Unassembled WGS sequence"/>
</dbReference>
<evidence type="ECO:0000313" key="4">
    <source>
        <dbReference type="EMBL" id="MFK2919229.1"/>
    </source>
</evidence>
<reference evidence="4 5" key="1">
    <citation type="submission" date="2020-10" db="EMBL/GenBank/DDBJ databases">
        <title>Phylogeny of dyella-like bacteria.</title>
        <authorList>
            <person name="Fu J."/>
        </authorList>
    </citation>
    <scope>NUCLEOTIDE SEQUENCE [LARGE SCALE GENOMIC DNA]</scope>
    <source>
        <strain evidence="4 5">BB4</strain>
    </source>
</reference>
<dbReference type="InterPro" id="IPR050832">
    <property type="entry name" value="Bact_Acetyltransf"/>
</dbReference>
<dbReference type="Gene3D" id="3.40.630.30">
    <property type="match status" value="1"/>
</dbReference>
<sequence length="314" mass="35035">MKLQDFHLERADWTRERDREALREIRLEVFVQEQNVPEALEWDELDEPSSHVLARDAAGQPIGCGRLTPLHKIGRMAVRQPWRGTGVGVALLRELISRARALGWAEVSLDAQVSAIGFYEREGFVAHGEVFDDAGIPHRHMTLALTTADRPAQAAAESLPAGSRSEQADTRLALLRQARYRLMIYQPILPTDIYNSSAELDELRRIATSGRGSEIRVLLHDPAAALRDSHRLVALAQRLPSVMLVRTPMEELDLAYSSAYLLTDSGGYLFQPDAGRPQGRASANDRSGQAPLQQHFNEVWERAVRATALQPLDI</sequence>
<dbReference type="InterPro" id="IPR016181">
    <property type="entry name" value="Acyl_CoA_acyltransferase"/>
</dbReference>
<accession>A0ABW8K8L6</accession>
<dbReference type="RefSeq" id="WP_379983148.1">
    <property type="nucleotide sequence ID" value="NZ_JADIKD010000012.1"/>
</dbReference>
<name>A0ABW8K8L6_9GAMM</name>
<gene>
    <name evidence="4" type="ORF">ISS97_18305</name>
</gene>
<organism evidence="4 5">
    <name type="scientific">Dyella koreensis</name>
    <dbReference type="NCBI Taxonomy" id="311235"/>
    <lineage>
        <taxon>Bacteria</taxon>
        <taxon>Pseudomonadati</taxon>
        <taxon>Pseudomonadota</taxon>
        <taxon>Gammaproteobacteria</taxon>
        <taxon>Lysobacterales</taxon>
        <taxon>Rhodanobacteraceae</taxon>
        <taxon>Dyella</taxon>
    </lineage>
</organism>
<dbReference type="InterPro" id="IPR000182">
    <property type="entry name" value="GNAT_dom"/>
</dbReference>
<keyword evidence="1" id="KW-0808">Transferase</keyword>
<evidence type="ECO:0000259" key="3">
    <source>
        <dbReference type="PROSITE" id="PS51186"/>
    </source>
</evidence>
<feature type="domain" description="N-acetyltransferase" evidence="3">
    <location>
        <begin position="6"/>
        <end position="146"/>
    </location>
</feature>
<proteinExistence type="predicted"/>
<keyword evidence="5" id="KW-1185">Reference proteome</keyword>
<dbReference type="PANTHER" id="PTHR43877">
    <property type="entry name" value="AMINOALKYLPHOSPHONATE N-ACETYLTRANSFERASE-RELATED-RELATED"/>
    <property type="match status" value="1"/>
</dbReference>
<dbReference type="CDD" id="cd04301">
    <property type="entry name" value="NAT_SF"/>
    <property type="match status" value="1"/>
</dbReference>
<evidence type="ECO:0000256" key="1">
    <source>
        <dbReference type="ARBA" id="ARBA00022679"/>
    </source>
</evidence>
<dbReference type="Pfam" id="PF13673">
    <property type="entry name" value="Acetyltransf_10"/>
    <property type="match status" value="1"/>
</dbReference>
<dbReference type="PROSITE" id="PS51186">
    <property type="entry name" value="GNAT"/>
    <property type="match status" value="1"/>
</dbReference>
<dbReference type="EMBL" id="JADIKD010000012">
    <property type="protein sequence ID" value="MFK2919229.1"/>
    <property type="molecule type" value="Genomic_DNA"/>
</dbReference>
<evidence type="ECO:0000256" key="2">
    <source>
        <dbReference type="ARBA" id="ARBA00023315"/>
    </source>
</evidence>
<dbReference type="SUPFAM" id="SSF55729">
    <property type="entry name" value="Acyl-CoA N-acyltransferases (Nat)"/>
    <property type="match status" value="1"/>
</dbReference>
<comment type="caution">
    <text evidence="4">The sequence shown here is derived from an EMBL/GenBank/DDBJ whole genome shotgun (WGS) entry which is preliminary data.</text>
</comment>
<protein>
    <submittedName>
        <fullName evidence="4">GNAT family N-acetyltransferase</fullName>
    </submittedName>
</protein>
<evidence type="ECO:0000313" key="5">
    <source>
        <dbReference type="Proteomes" id="UP001620408"/>
    </source>
</evidence>